<dbReference type="GO" id="GO:0005829">
    <property type="term" value="C:cytosol"/>
    <property type="evidence" value="ECO:0007669"/>
    <property type="project" value="UniProtKB-ARBA"/>
</dbReference>
<organism evidence="13 14">
    <name type="scientific">Acrobeloides nanus</name>
    <dbReference type="NCBI Taxonomy" id="290746"/>
    <lineage>
        <taxon>Eukaryota</taxon>
        <taxon>Metazoa</taxon>
        <taxon>Ecdysozoa</taxon>
        <taxon>Nematoda</taxon>
        <taxon>Chromadorea</taxon>
        <taxon>Rhabditida</taxon>
        <taxon>Tylenchina</taxon>
        <taxon>Cephalobomorpha</taxon>
        <taxon>Cephaloboidea</taxon>
        <taxon>Cephalobidae</taxon>
        <taxon>Acrobeloides</taxon>
    </lineage>
</organism>
<dbReference type="Gene3D" id="2.40.50.100">
    <property type="match status" value="1"/>
</dbReference>
<dbReference type="Pfam" id="PF00364">
    <property type="entry name" value="Biotin_lipoyl"/>
    <property type="match status" value="1"/>
</dbReference>
<dbReference type="InterPro" id="IPR001078">
    <property type="entry name" value="2-oxoacid_DH_actylTfrase"/>
</dbReference>
<dbReference type="GO" id="GO:0005759">
    <property type="term" value="C:mitochondrial matrix"/>
    <property type="evidence" value="ECO:0007669"/>
    <property type="project" value="UniProtKB-SubCell"/>
</dbReference>
<dbReference type="Gene3D" id="3.30.559.10">
    <property type="entry name" value="Chloramphenicol acetyltransferase-like domain"/>
    <property type="match status" value="1"/>
</dbReference>
<dbReference type="InterPro" id="IPR036625">
    <property type="entry name" value="E3-bd_dom_sf"/>
</dbReference>
<dbReference type="InterPro" id="IPR000089">
    <property type="entry name" value="Biotin_lipoyl"/>
</dbReference>
<dbReference type="Pfam" id="PF00198">
    <property type="entry name" value="2-oxoacid_dh"/>
    <property type="match status" value="1"/>
</dbReference>
<comment type="cofactor">
    <cofactor evidence="1 10">
        <name>(R)-lipoate</name>
        <dbReference type="ChEBI" id="CHEBI:83088"/>
    </cofactor>
</comment>
<dbReference type="InterPro" id="IPR050743">
    <property type="entry name" value="2-oxoacid_DH_E2_comp"/>
</dbReference>
<evidence type="ECO:0000256" key="8">
    <source>
        <dbReference type="ARBA" id="ARBA00023315"/>
    </source>
</evidence>
<reference evidence="14" key="1">
    <citation type="submission" date="2022-11" db="UniProtKB">
        <authorList>
            <consortium name="WormBaseParasite"/>
        </authorList>
    </citation>
    <scope>IDENTIFICATION</scope>
</reference>
<dbReference type="Gene3D" id="4.10.320.10">
    <property type="entry name" value="E3-binding domain"/>
    <property type="match status" value="1"/>
</dbReference>
<evidence type="ECO:0000256" key="4">
    <source>
        <dbReference type="ARBA" id="ARBA00022679"/>
    </source>
</evidence>
<keyword evidence="5 10" id="KW-0450">Lipoyl</keyword>
<feature type="domain" description="Lipoyl-binding" evidence="11">
    <location>
        <begin position="34"/>
        <end position="109"/>
    </location>
</feature>
<keyword evidence="4 10" id="KW-0808">Transferase</keyword>
<comment type="catalytic activity">
    <reaction evidence="9">
        <text>N(6)-[(R)-dihydrolipoyl]-L-lysyl-[protein] + 2-methylpropanoyl-CoA = N(6)-[(R)-S(8)-2-methylpropanoyldihydrolipoyl]-L-lysyl-[protein] + CoA</text>
        <dbReference type="Rhea" id="RHEA:18865"/>
        <dbReference type="Rhea" id="RHEA-COMP:10475"/>
        <dbReference type="Rhea" id="RHEA-COMP:10497"/>
        <dbReference type="ChEBI" id="CHEBI:57287"/>
        <dbReference type="ChEBI" id="CHEBI:57338"/>
        <dbReference type="ChEBI" id="CHEBI:83100"/>
        <dbReference type="ChEBI" id="CHEBI:83142"/>
        <dbReference type="EC" id="2.3.1.168"/>
    </reaction>
    <physiologicalReaction direction="left-to-right" evidence="9">
        <dbReference type="Rhea" id="RHEA:18866"/>
    </physiologicalReaction>
</comment>
<evidence type="ECO:0000256" key="5">
    <source>
        <dbReference type="ARBA" id="ARBA00022823"/>
    </source>
</evidence>
<evidence type="ECO:0000256" key="9">
    <source>
        <dbReference type="ARBA" id="ARBA00051775"/>
    </source>
</evidence>
<sequence length="451" mass="49948">MNFLLRRHMNMLCPIRNGSFFRMTHASAAFFGKIVPFKLSDIGEGIAEVQVKEWHVKIGDKVSQFDNLCEVQSDKASVTITSRYDGVIKRLYYNVDDIAKVGLPLIDIELEGEGGETAISTSEKSTEKSPNLVQAQTSHKLSGSGKVLTTPAVRRIAMENKVDLVKVTPTGKDGRVLKEDVLRFLGHSEPELVKQEKAQPSQTIPQPKIIPGQDTIVPVRGYTRTMVKTMSEALKIPHFGYNDEINVNKLIDLRDSLKPHAKAKGIKLSYMPFFIKAASLALKQYPVINSSADEKFENIIYKASHNISLAMDTPGGLVVPNVKSVEQKNIWQIAQDLNRLQEMGKAQKLTREDLSGGTFSLSNIGVIGGTYASPVIFPPQVAIGAIGRFQRVPRFDEDADSDDEDKVYEANIVNVSWAADHRVIDGATIARFSNLFKEYIENPALMVADMS</sequence>
<feature type="domain" description="Peripheral subunit-binding (PSBD)" evidence="12">
    <location>
        <begin position="148"/>
        <end position="185"/>
    </location>
</feature>
<dbReference type="WBParaSite" id="ACRNAN_scaffold1197.g20553.t1">
    <property type="protein sequence ID" value="ACRNAN_scaffold1197.g20553.t1"/>
    <property type="gene ID" value="ACRNAN_scaffold1197.g20553"/>
</dbReference>
<keyword evidence="7" id="KW-0496">Mitochondrion</keyword>
<dbReference type="PROSITE" id="PS51826">
    <property type="entry name" value="PSBD"/>
    <property type="match status" value="1"/>
</dbReference>
<comment type="subcellular location">
    <subcellularLocation>
        <location evidence="2">Mitochondrion matrix</location>
    </subcellularLocation>
</comment>
<protein>
    <recommendedName>
        <fullName evidence="10">Dihydrolipoamide acetyltransferase component of pyruvate dehydrogenase complex</fullName>
        <ecNumber evidence="10">2.3.1.-</ecNumber>
    </recommendedName>
</protein>
<dbReference type="InterPro" id="IPR004167">
    <property type="entry name" value="PSBD"/>
</dbReference>
<evidence type="ECO:0000256" key="6">
    <source>
        <dbReference type="ARBA" id="ARBA00022946"/>
    </source>
</evidence>
<dbReference type="GO" id="GO:0031405">
    <property type="term" value="F:lipoic acid binding"/>
    <property type="evidence" value="ECO:0007669"/>
    <property type="project" value="TreeGrafter"/>
</dbReference>
<evidence type="ECO:0000256" key="2">
    <source>
        <dbReference type="ARBA" id="ARBA00004305"/>
    </source>
</evidence>
<evidence type="ECO:0000313" key="13">
    <source>
        <dbReference type="Proteomes" id="UP000887540"/>
    </source>
</evidence>
<dbReference type="PROSITE" id="PS00189">
    <property type="entry name" value="LIPOYL"/>
    <property type="match status" value="1"/>
</dbReference>
<evidence type="ECO:0000256" key="1">
    <source>
        <dbReference type="ARBA" id="ARBA00001938"/>
    </source>
</evidence>
<evidence type="ECO:0000259" key="11">
    <source>
        <dbReference type="PROSITE" id="PS50968"/>
    </source>
</evidence>
<dbReference type="InterPro" id="IPR003016">
    <property type="entry name" value="2-oxoA_DH_lipoyl-BS"/>
</dbReference>
<dbReference type="InterPro" id="IPR023213">
    <property type="entry name" value="CAT-like_dom_sf"/>
</dbReference>
<dbReference type="SUPFAM" id="SSF52777">
    <property type="entry name" value="CoA-dependent acyltransferases"/>
    <property type="match status" value="1"/>
</dbReference>
<name>A0A914CML4_9BILA</name>
<dbReference type="CDD" id="cd06849">
    <property type="entry name" value="lipoyl_domain"/>
    <property type="match status" value="1"/>
</dbReference>
<dbReference type="PROSITE" id="PS50968">
    <property type="entry name" value="BIOTINYL_LIPOYL"/>
    <property type="match status" value="1"/>
</dbReference>
<evidence type="ECO:0000313" key="14">
    <source>
        <dbReference type="WBParaSite" id="ACRNAN_scaffold1197.g20553.t1"/>
    </source>
</evidence>
<dbReference type="PANTHER" id="PTHR43178">
    <property type="entry name" value="DIHYDROLIPOAMIDE ACETYLTRANSFERASE COMPONENT OF PYRUVATE DEHYDROGENASE COMPLEX"/>
    <property type="match status" value="1"/>
</dbReference>
<dbReference type="FunFam" id="3.30.559.10:FF:000027">
    <property type="entry name" value="Dihydrolipoamide acetyltransferase component of pyruvate dehydrogenase complex"/>
    <property type="match status" value="1"/>
</dbReference>
<dbReference type="Proteomes" id="UP000887540">
    <property type="component" value="Unplaced"/>
</dbReference>
<evidence type="ECO:0000256" key="10">
    <source>
        <dbReference type="RuleBase" id="RU003423"/>
    </source>
</evidence>
<evidence type="ECO:0000256" key="7">
    <source>
        <dbReference type="ARBA" id="ARBA00023128"/>
    </source>
</evidence>
<keyword evidence="13" id="KW-1185">Reference proteome</keyword>
<dbReference type="InterPro" id="IPR011053">
    <property type="entry name" value="Single_hybrid_motif"/>
</dbReference>
<keyword evidence="6" id="KW-0809">Transit peptide</keyword>
<dbReference type="AlphaFoldDB" id="A0A914CML4"/>
<dbReference type="FunFam" id="2.40.50.100:FF:000013">
    <property type="entry name" value="Dihydrolipoamide acetyltransferase component of pyruvate dehydrogenase complex"/>
    <property type="match status" value="1"/>
</dbReference>
<proteinExistence type="inferred from homology"/>
<dbReference type="Pfam" id="PF02817">
    <property type="entry name" value="E3_binding"/>
    <property type="match status" value="1"/>
</dbReference>
<dbReference type="EC" id="2.3.1.-" evidence="10"/>
<evidence type="ECO:0000256" key="3">
    <source>
        <dbReference type="ARBA" id="ARBA00007317"/>
    </source>
</evidence>
<dbReference type="GO" id="GO:0016407">
    <property type="term" value="F:acetyltransferase activity"/>
    <property type="evidence" value="ECO:0007669"/>
    <property type="project" value="TreeGrafter"/>
</dbReference>
<accession>A0A914CML4</accession>
<dbReference type="SUPFAM" id="SSF47005">
    <property type="entry name" value="Peripheral subunit-binding domain of 2-oxo acid dehydrogenase complex"/>
    <property type="match status" value="1"/>
</dbReference>
<comment type="similarity">
    <text evidence="3 10">Belongs to the 2-oxoacid dehydrogenase family.</text>
</comment>
<keyword evidence="8 10" id="KW-0012">Acyltransferase</keyword>
<evidence type="ECO:0000259" key="12">
    <source>
        <dbReference type="PROSITE" id="PS51826"/>
    </source>
</evidence>
<dbReference type="GO" id="GO:0043754">
    <property type="term" value="F:dihydrolipoamide branched chain acyltransferase activity"/>
    <property type="evidence" value="ECO:0007669"/>
    <property type="project" value="UniProtKB-EC"/>
</dbReference>
<dbReference type="PANTHER" id="PTHR43178:SF5">
    <property type="entry name" value="LIPOAMIDE ACYLTRANSFERASE COMPONENT OF BRANCHED-CHAIN ALPHA-KETO ACID DEHYDROGENASE COMPLEX, MITOCHONDRIAL"/>
    <property type="match status" value="1"/>
</dbReference>
<dbReference type="FunFam" id="4.10.320.10:FF:000002">
    <property type="entry name" value="Dihydrolipoamide acetyltransferase component of pyruvate dehydrogenase complex"/>
    <property type="match status" value="1"/>
</dbReference>
<dbReference type="SUPFAM" id="SSF51230">
    <property type="entry name" value="Single hybrid motif"/>
    <property type="match status" value="1"/>
</dbReference>